<evidence type="ECO:0000256" key="5">
    <source>
        <dbReference type="ARBA" id="ARBA00025773"/>
    </source>
</evidence>
<dbReference type="GO" id="GO:0003677">
    <property type="term" value="F:DNA binding"/>
    <property type="evidence" value="ECO:0007669"/>
    <property type="project" value="InterPro"/>
</dbReference>
<dbReference type="PIRSF" id="PIRSF500154">
    <property type="entry name" value="RPB6"/>
    <property type="match status" value="1"/>
</dbReference>
<dbReference type="OrthoDB" id="259769at2759"/>
<dbReference type="PROSITE" id="PS01111">
    <property type="entry name" value="RNA_POL_K_14KD"/>
    <property type="match status" value="1"/>
</dbReference>
<keyword evidence="3" id="KW-0804">Transcription</keyword>
<dbReference type="SMART" id="SM01409">
    <property type="entry name" value="RNA_pol_Rpb6"/>
    <property type="match status" value="1"/>
</dbReference>
<dbReference type="GO" id="GO:0003899">
    <property type="term" value="F:DNA-directed RNA polymerase activity"/>
    <property type="evidence" value="ECO:0007669"/>
    <property type="project" value="InterPro"/>
</dbReference>
<evidence type="ECO:0000313" key="6">
    <source>
        <dbReference type="EMBL" id="KAJ2809117.1"/>
    </source>
</evidence>
<keyword evidence="2 6" id="KW-0240">DNA-directed RNA polymerase</keyword>
<evidence type="ECO:0000256" key="2">
    <source>
        <dbReference type="ARBA" id="ARBA00022478"/>
    </source>
</evidence>
<dbReference type="GO" id="GO:0006366">
    <property type="term" value="P:transcription by RNA polymerase II"/>
    <property type="evidence" value="ECO:0007669"/>
    <property type="project" value="TreeGrafter"/>
</dbReference>
<gene>
    <name evidence="6" type="primary">POLR2F</name>
    <name evidence="6" type="ORF">H4R20_000357</name>
</gene>
<dbReference type="GO" id="GO:0042797">
    <property type="term" value="P:tRNA transcription by RNA polymerase III"/>
    <property type="evidence" value="ECO:0007669"/>
    <property type="project" value="TreeGrafter"/>
</dbReference>
<dbReference type="PANTHER" id="PTHR47227:SF5">
    <property type="entry name" value="DNA-DIRECTED RNA POLYMERASES I, II, AND III SUBUNIT RPABC2"/>
    <property type="match status" value="1"/>
</dbReference>
<organism evidence="6 7">
    <name type="scientific">Coemansia guatemalensis</name>
    <dbReference type="NCBI Taxonomy" id="2761395"/>
    <lineage>
        <taxon>Eukaryota</taxon>
        <taxon>Fungi</taxon>
        <taxon>Fungi incertae sedis</taxon>
        <taxon>Zoopagomycota</taxon>
        <taxon>Kickxellomycotina</taxon>
        <taxon>Kickxellomycetes</taxon>
        <taxon>Kickxellales</taxon>
        <taxon>Kickxellaceae</taxon>
        <taxon>Coemansia</taxon>
    </lineage>
</organism>
<comment type="similarity">
    <text evidence="5">Belongs to the archaeal Rpo6/eukaryotic RPB6 RNA polymerase subunit family.</text>
</comment>
<dbReference type="InterPro" id="IPR006111">
    <property type="entry name" value="Rpo6/Rpb6"/>
</dbReference>
<dbReference type="EMBL" id="JANBUO010000010">
    <property type="protein sequence ID" value="KAJ2809117.1"/>
    <property type="molecule type" value="Genomic_DNA"/>
</dbReference>
<dbReference type="SUPFAM" id="SSF63562">
    <property type="entry name" value="RPB6/omega subunit-like"/>
    <property type="match status" value="1"/>
</dbReference>
<dbReference type="InterPro" id="IPR028363">
    <property type="entry name" value="RPB6"/>
</dbReference>
<evidence type="ECO:0000256" key="3">
    <source>
        <dbReference type="ARBA" id="ARBA00023163"/>
    </source>
</evidence>
<dbReference type="GO" id="GO:0005736">
    <property type="term" value="C:RNA polymerase I complex"/>
    <property type="evidence" value="ECO:0007669"/>
    <property type="project" value="TreeGrafter"/>
</dbReference>
<dbReference type="Proteomes" id="UP001140094">
    <property type="component" value="Unassembled WGS sequence"/>
</dbReference>
<comment type="subcellular location">
    <subcellularLocation>
        <location evidence="1">Nucleus</location>
    </subcellularLocation>
</comment>
<dbReference type="AlphaFoldDB" id="A0A9W8LWZ7"/>
<dbReference type="PIRSF" id="PIRSF000778">
    <property type="entry name" value="RpoK/RPB6"/>
    <property type="match status" value="1"/>
</dbReference>
<accession>A0A9W8LWZ7</accession>
<dbReference type="GO" id="GO:0006360">
    <property type="term" value="P:transcription by RNA polymerase I"/>
    <property type="evidence" value="ECO:0007669"/>
    <property type="project" value="TreeGrafter"/>
</dbReference>
<dbReference type="PANTHER" id="PTHR47227">
    <property type="entry name" value="DNA-DIRECTED RNA POLYMERASE SUBUNIT K"/>
    <property type="match status" value="1"/>
</dbReference>
<protein>
    <submittedName>
        <fullName evidence="6">DNA-directed RNA polymerases I, II, and III subunit RPABC2</fullName>
    </submittedName>
</protein>
<dbReference type="Pfam" id="PF01192">
    <property type="entry name" value="RNA_pol_Rpb6"/>
    <property type="match status" value="1"/>
</dbReference>
<name>A0A9W8LWZ7_9FUNG</name>
<dbReference type="InterPro" id="IPR020708">
    <property type="entry name" value="DNA-dir_RNA_polK_14-18kDa_CS"/>
</dbReference>
<keyword evidence="4" id="KW-0539">Nucleus</keyword>
<dbReference type="GO" id="GO:0005665">
    <property type="term" value="C:RNA polymerase II, core complex"/>
    <property type="evidence" value="ECO:0007669"/>
    <property type="project" value="InterPro"/>
</dbReference>
<proteinExistence type="inferred from homology"/>
<dbReference type="InterPro" id="IPR036161">
    <property type="entry name" value="RPB6/omega-like_sf"/>
</dbReference>
<reference evidence="6" key="1">
    <citation type="submission" date="2022-07" db="EMBL/GenBank/DDBJ databases">
        <title>Phylogenomic reconstructions and comparative analyses of Kickxellomycotina fungi.</title>
        <authorList>
            <person name="Reynolds N.K."/>
            <person name="Stajich J.E."/>
            <person name="Barry K."/>
            <person name="Grigoriev I.V."/>
            <person name="Crous P."/>
            <person name="Smith M.E."/>
        </authorList>
    </citation>
    <scope>NUCLEOTIDE SEQUENCE</scope>
    <source>
        <strain evidence="6">NRRL 1565</strain>
    </source>
</reference>
<evidence type="ECO:0000256" key="1">
    <source>
        <dbReference type="ARBA" id="ARBA00004123"/>
    </source>
</evidence>
<dbReference type="Gene3D" id="3.90.940.10">
    <property type="match status" value="1"/>
</dbReference>
<dbReference type="NCBIfam" id="NF002208">
    <property type="entry name" value="PRK01099.1-3"/>
    <property type="match status" value="1"/>
</dbReference>
<evidence type="ECO:0000313" key="7">
    <source>
        <dbReference type="Proteomes" id="UP001140094"/>
    </source>
</evidence>
<comment type="caution">
    <text evidence="6">The sequence shown here is derived from an EMBL/GenBank/DDBJ whole genome shotgun (WGS) entry which is preliminary data.</text>
</comment>
<sequence length="137" mass="15770">MSDHENEYVPQLHTVSIASHILTYYEDEINDGEAEIEMQNPEESVEIFLPDGNVQPTPAKERITTPYMTKYERARILGARALQISMNAPVMVELDGESDPYLIALKELRGKKIPFVIRRYLPDGSYEDWRVEELIAD</sequence>
<dbReference type="GO" id="GO:0005666">
    <property type="term" value="C:RNA polymerase III complex"/>
    <property type="evidence" value="ECO:0007669"/>
    <property type="project" value="TreeGrafter"/>
</dbReference>
<evidence type="ECO:0000256" key="4">
    <source>
        <dbReference type="ARBA" id="ARBA00023242"/>
    </source>
</evidence>
<dbReference type="InterPro" id="IPR006110">
    <property type="entry name" value="Pol_omega/Rpo6/RPB6"/>
</dbReference>
<keyword evidence="7" id="KW-1185">Reference proteome</keyword>